<sequence>MKSVERMALVKKVFVRVALIGLALFALTGLVLKFMDFSMGPLPPAPPKPRIIEPDTGHDITDAPPEMNLKIGIANYSDEGLGIVFINDAWAGAMRARASGNAATCCVTLPRLWHPGLKVTVVYRTSSMFIKDPKGYVERDILVAPYKPFLDGFIYFFYFPGDEVRVVATPYTPGYPGFAYDIKFAGRERDEERIARFLAETAVEEVME</sequence>
<reference evidence="1" key="1">
    <citation type="submission" date="2023-07" db="EMBL/GenBank/DDBJ databases">
        <title>Comparative genomics of clinical Stenotrophomonas maltophilia isolates reveals regions of diversity which correlate with colonization and persistence in vivo.</title>
        <authorList>
            <person name="Mcdaniel M.S."/>
            <person name="Swords W.E."/>
            <person name="Sumpter N.A."/>
            <person name="Lindgren N.R."/>
            <person name="Billiot C.E."/>
        </authorList>
    </citation>
    <scope>NUCLEOTIDE SEQUENCE</scope>
    <source>
        <strain evidence="1">Ism4</strain>
    </source>
</reference>
<name>A0AAJ2JA81_STEMA</name>
<accession>A0AAJ2JA81</accession>
<dbReference type="Proteomes" id="UP001251948">
    <property type="component" value="Unassembled WGS sequence"/>
</dbReference>
<protein>
    <submittedName>
        <fullName evidence="1">DUF3304 domain-containing protein</fullName>
    </submittedName>
</protein>
<comment type="caution">
    <text evidence="1">The sequence shown here is derived from an EMBL/GenBank/DDBJ whole genome shotgun (WGS) entry which is preliminary data.</text>
</comment>
<dbReference type="EMBL" id="JAVSKO010000003">
    <property type="protein sequence ID" value="MDT3467830.1"/>
    <property type="molecule type" value="Genomic_DNA"/>
</dbReference>
<dbReference type="InterPro" id="IPR021733">
    <property type="entry name" value="DUF3304"/>
</dbReference>
<proteinExistence type="predicted"/>
<gene>
    <name evidence="1" type="ORF">ROV92_07450</name>
</gene>
<dbReference type="RefSeq" id="WP_308307710.1">
    <property type="nucleotide sequence ID" value="NZ_JAVSKO010000003.1"/>
</dbReference>
<dbReference type="AlphaFoldDB" id="A0AAJ2JA81"/>
<evidence type="ECO:0000313" key="1">
    <source>
        <dbReference type="EMBL" id="MDT3467830.1"/>
    </source>
</evidence>
<evidence type="ECO:0000313" key="2">
    <source>
        <dbReference type="Proteomes" id="UP001251948"/>
    </source>
</evidence>
<dbReference type="Pfam" id="PF11745">
    <property type="entry name" value="DUF3304"/>
    <property type="match status" value="1"/>
</dbReference>
<organism evidence="1 2">
    <name type="scientific">Stenotrophomonas maltophilia</name>
    <name type="common">Pseudomonas maltophilia</name>
    <name type="synonym">Xanthomonas maltophilia</name>
    <dbReference type="NCBI Taxonomy" id="40324"/>
    <lineage>
        <taxon>Bacteria</taxon>
        <taxon>Pseudomonadati</taxon>
        <taxon>Pseudomonadota</taxon>
        <taxon>Gammaproteobacteria</taxon>
        <taxon>Lysobacterales</taxon>
        <taxon>Lysobacteraceae</taxon>
        <taxon>Stenotrophomonas</taxon>
        <taxon>Stenotrophomonas maltophilia group</taxon>
    </lineage>
</organism>